<keyword evidence="1" id="KW-0853">WD repeat</keyword>
<keyword evidence="2" id="KW-1185">Reference proteome</keyword>
<dbReference type="PANTHER" id="PTHR47822">
    <property type="entry name" value="CARBOHYDRATE BINDING DOMAIN CONTAINING PROTEIN"/>
    <property type="match status" value="1"/>
</dbReference>
<name>A0A7E5WXT5_TRINI</name>
<sequence length="351" mass="39718">MDPQRHVVAGPMAPTSMKTARKSFAITNTYVRSHPANKEIVSVHTSTPAVEKRTFNLEQNQVYQGTVNVLSIIDTNKDIMCCKYTEDTNDVAAGFTDDVNGCIKCWSYKYDQCLYTIREKRQTLGLCYHPCHSKFVTYGDDAKLNMYDEEAQTQERAFYSSGHRSKMDGHESRIFACAFNPKSHHELISGGWDNAVMCWDDRQPYATRYFLGIHMCGEGLDFDKPGRQILTCSWQEKDAIQLWDYGSCKLIETIVPDNFSSKLYCGKMVPHTNLIVCGGSDANILRVVDTNMKVTECCIRNNPGGIYAFDFGTVRRKVKKATDSYKKISEIGLVPRVSFVTGKRLQTVDFG</sequence>
<dbReference type="SMART" id="SM00320">
    <property type="entry name" value="WD40"/>
    <property type="match status" value="5"/>
</dbReference>
<reference evidence="3" key="1">
    <citation type="submission" date="2025-08" db="UniProtKB">
        <authorList>
            <consortium name="RefSeq"/>
        </authorList>
    </citation>
    <scope>IDENTIFICATION</scope>
</reference>
<accession>A0A7E5WXT5</accession>
<evidence type="ECO:0000313" key="3">
    <source>
        <dbReference type="RefSeq" id="XP_026745655.1"/>
    </source>
</evidence>
<dbReference type="SUPFAM" id="SSF50978">
    <property type="entry name" value="WD40 repeat-like"/>
    <property type="match status" value="1"/>
</dbReference>
<evidence type="ECO:0000313" key="2">
    <source>
        <dbReference type="Proteomes" id="UP000322000"/>
    </source>
</evidence>
<dbReference type="AlphaFoldDB" id="A0A7E5WXT5"/>
<dbReference type="InterPro" id="IPR001680">
    <property type="entry name" value="WD40_rpt"/>
</dbReference>
<dbReference type="Gene3D" id="2.130.10.10">
    <property type="entry name" value="YVTN repeat-like/Quinoprotein amine dehydrogenase"/>
    <property type="match status" value="1"/>
</dbReference>
<organism evidence="2 3">
    <name type="scientific">Trichoplusia ni</name>
    <name type="common">Cabbage looper</name>
    <dbReference type="NCBI Taxonomy" id="7111"/>
    <lineage>
        <taxon>Eukaryota</taxon>
        <taxon>Metazoa</taxon>
        <taxon>Ecdysozoa</taxon>
        <taxon>Arthropoda</taxon>
        <taxon>Hexapoda</taxon>
        <taxon>Insecta</taxon>
        <taxon>Pterygota</taxon>
        <taxon>Neoptera</taxon>
        <taxon>Endopterygota</taxon>
        <taxon>Lepidoptera</taxon>
        <taxon>Glossata</taxon>
        <taxon>Ditrysia</taxon>
        <taxon>Noctuoidea</taxon>
        <taxon>Noctuidae</taxon>
        <taxon>Plusiinae</taxon>
        <taxon>Trichoplusia</taxon>
    </lineage>
</organism>
<protein>
    <submittedName>
        <fullName evidence="3">Uncharacterized protein LOC113506999 isoform X3</fullName>
    </submittedName>
</protein>
<gene>
    <name evidence="3" type="primary">LOC113506999</name>
</gene>
<dbReference type="RefSeq" id="XP_026745655.1">
    <property type="nucleotide sequence ID" value="XM_026889854.1"/>
</dbReference>
<dbReference type="GeneID" id="113506999"/>
<dbReference type="PROSITE" id="PS50082">
    <property type="entry name" value="WD_REPEATS_2"/>
    <property type="match status" value="1"/>
</dbReference>
<dbReference type="Proteomes" id="UP000322000">
    <property type="component" value="Unplaced"/>
</dbReference>
<dbReference type="InterPro" id="IPR036322">
    <property type="entry name" value="WD40_repeat_dom_sf"/>
</dbReference>
<evidence type="ECO:0000256" key="1">
    <source>
        <dbReference type="PROSITE-ProRule" id="PRU00221"/>
    </source>
</evidence>
<feature type="repeat" description="WD" evidence="1">
    <location>
        <begin position="167"/>
        <end position="200"/>
    </location>
</feature>
<dbReference type="InterPro" id="IPR015943">
    <property type="entry name" value="WD40/YVTN_repeat-like_dom_sf"/>
</dbReference>
<proteinExistence type="predicted"/>
<dbReference type="PROSITE" id="PS50294">
    <property type="entry name" value="WD_REPEATS_REGION"/>
    <property type="match status" value="1"/>
</dbReference>
<dbReference type="PANTHER" id="PTHR47822:SF2">
    <property type="entry name" value="F-BOX AND WD-40 DOMAIN PROTEIN 7"/>
    <property type="match status" value="1"/>
</dbReference>
<dbReference type="Pfam" id="PF00400">
    <property type="entry name" value="WD40"/>
    <property type="match status" value="1"/>
</dbReference>